<dbReference type="Proteomes" id="UP001164459">
    <property type="component" value="Chromosome"/>
</dbReference>
<feature type="region of interest" description="Disordered" evidence="1">
    <location>
        <begin position="104"/>
        <end position="151"/>
    </location>
</feature>
<evidence type="ECO:0000313" key="3">
    <source>
        <dbReference type="Proteomes" id="UP001164459"/>
    </source>
</evidence>
<accession>A0ABY7HKR0</accession>
<gene>
    <name evidence="2" type="ORF">O0S08_37645</name>
</gene>
<feature type="compositionally biased region" description="Polar residues" evidence="1">
    <location>
        <begin position="114"/>
        <end position="131"/>
    </location>
</feature>
<sequence length="151" mass="16960">MTFTASGARRTGDEYQDLQSAEVLVQWLEQPERYRWVRLETMDGSLDDIQAELRDGTHRMLQVKFGTNPAVPWDWEALTTREKGTKGPKPSLLQKWKTSLDDARRDGKLRYGTSHPSSHKASPCRTITSLPRNGATAKFGPGSRVARSVSS</sequence>
<dbReference type="RefSeq" id="WP_269041966.1">
    <property type="nucleotide sequence ID" value="NZ_CP114040.1"/>
</dbReference>
<name>A0ABY7HKR0_9BACT</name>
<evidence type="ECO:0000313" key="2">
    <source>
        <dbReference type="EMBL" id="WAS99610.1"/>
    </source>
</evidence>
<proteinExistence type="predicted"/>
<reference evidence="2" key="1">
    <citation type="submission" date="2022-11" db="EMBL/GenBank/DDBJ databases">
        <title>Minimal conservation of predation-associated metabolite biosynthetic gene clusters underscores biosynthetic potential of Myxococcota including descriptions for ten novel species: Archangium lansinium sp. nov., Myxococcus landrumus sp. nov., Nannocystis bai.</title>
        <authorList>
            <person name="Ahearne A."/>
            <person name="Stevens C."/>
            <person name="Dowd S."/>
        </authorList>
    </citation>
    <scope>NUCLEOTIDE SEQUENCE</scope>
    <source>
        <strain evidence="2">Fl3</strain>
    </source>
</reference>
<dbReference type="EMBL" id="CP114040">
    <property type="protein sequence ID" value="WAS99610.1"/>
    <property type="molecule type" value="Genomic_DNA"/>
</dbReference>
<evidence type="ECO:0000256" key="1">
    <source>
        <dbReference type="SAM" id="MobiDB-lite"/>
    </source>
</evidence>
<organism evidence="2 3">
    <name type="scientific">Nannocystis punicea</name>
    <dbReference type="NCBI Taxonomy" id="2995304"/>
    <lineage>
        <taxon>Bacteria</taxon>
        <taxon>Pseudomonadati</taxon>
        <taxon>Myxococcota</taxon>
        <taxon>Polyangia</taxon>
        <taxon>Nannocystales</taxon>
        <taxon>Nannocystaceae</taxon>
        <taxon>Nannocystis</taxon>
    </lineage>
</organism>
<protein>
    <submittedName>
        <fullName evidence="2">Uncharacterized protein</fullName>
    </submittedName>
</protein>
<keyword evidence="3" id="KW-1185">Reference proteome</keyword>